<protein>
    <submittedName>
        <fullName evidence="1">Uncharacterized protein</fullName>
    </submittedName>
</protein>
<evidence type="ECO:0000313" key="1">
    <source>
        <dbReference type="EMBL" id="TKR89394.1"/>
    </source>
</evidence>
<name>A0A4U5P186_STECR</name>
<reference evidence="1 2" key="2">
    <citation type="journal article" date="2019" name="G3 (Bethesda)">
        <title>Hybrid Assembly of the Genome of the Entomopathogenic Nematode Steinernema carpocapsae Identifies the X-Chromosome.</title>
        <authorList>
            <person name="Serra L."/>
            <person name="Macchietto M."/>
            <person name="Macias-Munoz A."/>
            <person name="McGill C.J."/>
            <person name="Rodriguez I.M."/>
            <person name="Rodriguez B."/>
            <person name="Murad R."/>
            <person name="Mortazavi A."/>
        </authorList>
    </citation>
    <scope>NUCLEOTIDE SEQUENCE [LARGE SCALE GENOMIC DNA]</scope>
    <source>
        <strain evidence="1 2">ALL</strain>
    </source>
</reference>
<keyword evidence="2" id="KW-1185">Reference proteome</keyword>
<dbReference type="Proteomes" id="UP000298663">
    <property type="component" value="Unassembled WGS sequence"/>
</dbReference>
<dbReference type="EMBL" id="AZBU02000003">
    <property type="protein sequence ID" value="TKR89394.1"/>
    <property type="molecule type" value="Genomic_DNA"/>
</dbReference>
<proteinExistence type="predicted"/>
<evidence type="ECO:0000313" key="2">
    <source>
        <dbReference type="Proteomes" id="UP000298663"/>
    </source>
</evidence>
<comment type="caution">
    <text evidence="1">The sequence shown here is derived from an EMBL/GenBank/DDBJ whole genome shotgun (WGS) entry which is preliminary data.</text>
</comment>
<organism evidence="1 2">
    <name type="scientific">Steinernema carpocapsae</name>
    <name type="common">Entomopathogenic nematode</name>
    <dbReference type="NCBI Taxonomy" id="34508"/>
    <lineage>
        <taxon>Eukaryota</taxon>
        <taxon>Metazoa</taxon>
        <taxon>Ecdysozoa</taxon>
        <taxon>Nematoda</taxon>
        <taxon>Chromadorea</taxon>
        <taxon>Rhabditida</taxon>
        <taxon>Tylenchina</taxon>
        <taxon>Panagrolaimomorpha</taxon>
        <taxon>Strongyloidoidea</taxon>
        <taxon>Steinernematidae</taxon>
        <taxon>Steinernema</taxon>
    </lineage>
</organism>
<gene>
    <name evidence="1" type="ORF">L596_013502</name>
</gene>
<accession>A0A4U5P186</accession>
<reference evidence="1 2" key="1">
    <citation type="journal article" date="2015" name="Genome Biol.">
        <title>Comparative genomics of Steinernema reveals deeply conserved gene regulatory networks.</title>
        <authorList>
            <person name="Dillman A.R."/>
            <person name="Macchietto M."/>
            <person name="Porter C.F."/>
            <person name="Rogers A."/>
            <person name="Williams B."/>
            <person name="Antoshechkin I."/>
            <person name="Lee M.M."/>
            <person name="Goodwin Z."/>
            <person name="Lu X."/>
            <person name="Lewis E.E."/>
            <person name="Goodrich-Blair H."/>
            <person name="Stock S.P."/>
            <person name="Adams B.J."/>
            <person name="Sternberg P.W."/>
            <person name="Mortazavi A."/>
        </authorList>
    </citation>
    <scope>NUCLEOTIDE SEQUENCE [LARGE SCALE GENOMIC DNA]</scope>
    <source>
        <strain evidence="1 2">ALL</strain>
    </source>
</reference>
<dbReference type="AlphaFoldDB" id="A0A4U5P186"/>
<sequence length="109" mass="12246">MFYRGGIVEFAYLWQAFTIVDVTHTVVNDDAALDAITTNPSNTRPVGLRREWTRDGYMSVGLFIGGEWGEEVKRGAVIALSKRRDNYKMSIVRRVAPNSSTHGSRILIV</sequence>